<evidence type="ECO:0000313" key="1">
    <source>
        <dbReference type="EMBL" id="MBX71207.1"/>
    </source>
</evidence>
<organism evidence="1">
    <name type="scientific">Rhizophora mucronata</name>
    <name type="common">Asiatic mangrove</name>
    <dbReference type="NCBI Taxonomy" id="61149"/>
    <lineage>
        <taxon>Eukaryota</taxon>
        <taxon>Viridiplantae</taxon>
        <taxon>Streptophyta</taxon>
        <taxon>Embryophyta</taxon>
        <taxon>Tracheophyta</taxon>
        <taxon>Spermatophyta</taxon>
        <taxon>Magnoliopsida</taxon>
        <taxon>eudicotyledons</taxon>
        <taxon>Gunneridae</taxon>
        <taxon>Pentapetalae</taxon>
        <taxon>rosids</taxon>
        <taxon>fabids</taxon>
        <taxon>Malpighiales</taxon>
        <taxon>Rhizophoraceae</taxon>
        <taxon>Rhizophora</taxon>
    </lineage>
</organism>
<accession>A0A2P2QW76</accession>
<name>A0A2P2QW76_RHIMU</name>
<sequence length="33" mass="3780">MGSGSCSRVTWLASRLSQFRGPINFSHMETCFW</sequence>
<protein>
    <submittedName>
        <fullName evidence="1">Uncharacterized protein</fullName>
    </submittedName>
</protein>
<reference evidence="1" key="1">
    <citation type="submission" date="2018-02" db="EMBL/GenBank/DDBJ databases">
        <title>Rhizophora mucronata_Transcriptome.</title>
        <authorList>
            <person name="Meera S.P."/>
            <person name="Sreeshan A."/>
            <person name="Augustine A."/>
        </authorList>
    </citation>
    <scope>NUCLEOTIDE SEQUENCE</scope>
    <source>
        <tissue evidence="1">Leaf</tissue>
    </source>
</reference>
<proteinExistence type="predicted"/>
<dbReference type="AlphaFoldDB" id="A0A2P2QW76"/>
<dbReference type="EMBL" id="GGEC01090723">
    <property type="protein sequence ID" value="MBX71207.1"/>
    <property type="molecule type" value="Transcribed_RNA"/>
</dbReference>